<organism evidence="1">
    <name type="scientific">Anguilla anguilla</name>
    <name type="common">European freshwater eel</name>
    <name type="synonym">Muraena anguilla</name>
    <dbReference type="NCBI Taxonomy" id="7936"/>
    <lineage>
        <taxon>Eukaryota</taxon>
        <taxon>Metazoa</taxon>
        <taxon>Chordata</taxon>
        <taxon>Craniata</taxon>
        <taxon>Vertebrata</taxon>
        <taxon>Euteleostomi</taxon>
        <taxon>Actinopterygii</taxon>
        <taxon>Neopterygii</taxon>
        <taxon>Teleostei</taxon>
        <taxon>Anguilliformes</taxon>
        <taxon>Anguillidae</taxon>
        <taxon>Anguilla</taxon>
    </lineage>
</organism>
<accession>A0A0E9SK25</accession>
<name>A0A0E9SK25_ANGAN</name>
<protein>
    <submittedName>
        <fullName evidence="1">Uncharacterized protein</fullName>
    </submittedName>
</protein>
<evidence type="ECO:0000313" key="1">
    <source>
        <dbReference type="EMBL" id="JAH41587.1"/>
    </source>
</evidence>
<dbReference type="AlphaFoldDB" id="A0A0E9SK25"/>
<proteinExistence type="predicted"/>
<reference evidence="1" key="2">
    <citation type="journal article" date="2015" name="Fish Shellfish Immunol.">
        <title>Early steps in the European eel (Anguilla anguilla)-Vibrio vulnificus interaction in the gills: Role of the RtxA13 toxin.</title>
        <authorList>
            <person name="Callol A."/>
            <person name="Pajuelo D."/>
            <person name="Ebbesson L."/>
            <person name="Teles M."/>
            <person name="MacKenzie S."/>
            <person name="Amaro C."/>
        </authorList>
    </citation>
    <scope>NUCLEOTIDE SEQUENCE</scope>
</reference>
<dbReference type="EMBL" id="GBXM01066990">
    <property type="protein sequence ID" value="JAH41587.1"/>
    <property type="molecule type" value="Transcribed_RNA"/>
</dbReference>
<reference evidence="1" key="1">
    <citation type="submission" date="2014-11" db="EMBL/GenBank/DDBJ databases">
        <authorList>
            <person name="Amaro Gonzalez C."/>
        </authorList>
    </citation>
    <scope>NUCLEOTIDE SEQUENCE</scope>
</reference>
<sequence>MNCATAEGERGCDRRPTARCRNAPFLRH</sequence>